<dbReference type="InParanoid" id="A7ER81"/>
<dbReference type="KEGG" id="ssl:SS1G_07835"/>
<dbReference type="EMBL" id="CH476630">
    <property type="protein sequence ID" value="EDN91973.1"/>
    <property type="molecule type" value="Genomic_DNA"/>
</dbReference>
<organism evidence="1 2">
    <name type="scientific">Sclerotinia sclerotiorum (strain ATCC 18683 / 1980 / Ss-1)</name>
    <name type="common">White mold</name>
    <name type="synonym">Whetzelinia sclerotiorum</name>
    <dbReference type="NCBI Taxonomy" id="665079"/>
    <lineage>
        <taxon>Eukaryota</taxon>
        <taxon>Fungi</taxon>
        <taxon>Dikarya</taxon>
        <taxon>Ascomycota</taxon>
        <taxon>Pezizomycotina</taxon>
        <taxon>Leotiomycetes</taxon>
        <taxon>Helotiales</taxon>
        <taxon>Sclerotiniaceae</taxon>
        <taxon>Sclerotinia</taxon>
    </lineage>
</organism>
<reference evidence="2" key="1">
    <citation type="journal article" date="2011" name="PLoS Genet.">
        <title>Genomic analysis of the necrotrophic fungal pathogens Sclerotinia sclerotiorum and Botrytis cinerea.</title>
        <authorList>
            <person name="Amselem J."/>
            <person name="Cuomo C.A."/>
            <person name="van Kan J.A."/>
            <person name="Viaud M."/>
            <person name="Benito E.P."/>
            <person name="Couloux A."/>
            <person name="Coutinho P.M."/>
            <person name="de Vries R.P."/>
            <person name="Dyer P.S."/>
            <person name="Fillinger S."/>
            <person name="Fournier E."/>
            <person name="Gout L."/>
            <person name="Hahn M."/>
            <person name="Kohn L."/>
            <person name="Lapalu N."/>
            <person name="Plummer K.M."/>
            <person name="Pradier J.M."/>
            <person name="Quevillon E."/>
            <person name="Sharon A."/>
            <person name="Simon A."/>
            <person name="ten Have A."/>
            <person name="Tudzynski B."/>
            <person name="Tudzynski P."/>
            <person name="Wincker P."/>
            <person name="Andrew M."/>
            <person name="Anthouard V."/>
            <person name="Beever R.E."/>
            <person name="Beffa R."/>
            <person name="Benoit I."/>
            <person name="Bouzid O."/>
            <person name="Brault B."/>
            <person name="Chen Z."/>
            <person name="Choquer M."/>
            <person name="Collemare J."/>
            <person name="Cotton P."/>
            <person name="Danchin E.G."/>
            <person name="Da Silva C."/>
            <person name="Gautier A."/>
            <person name="Giraud C."/>
            <person name="Giraud T."/>
            <person name="Gonzalez C."/>
            <person name="Grossetete S."/>
            <person name="Guldener U."/>
            <person name="Henrissat B."/>
            <person name="Howlett B.J."/>
            <person name="Kodira C."/>
            <person name="Kretschmer M."/>
            <person name="Lappartient A."/>
            <person name="Leroch M."/>
            <person name="Levis C."/>
            <person name="Mauceli E."/>
            <person name="Neuveglise C."/>
            <person name="Oeser B."/>
            <person name="Pearson M."/>
            <person name="Poulain J."/>
            <person name="Poussereau N."/>
            <person name="Quesneville H."/>
            <person name="Rascle C."/>
            <person name="Schumacher J."/>
            <person name="Segurens B."/>
            <person name="Sexton A."/>
            <person name="Silva E."/>
            <person name="Sirven C."/>
            <person name="Soanes D.M."/>
            <person name="Talbot N.J."/>
            <person name="Templeton M."/>
            <person name="Yandava C."/>
            <person name="Yarden O."/>
            <person name="Zeng Q."/>
            <person name="Rollins J.A."/>
            <person name="Lebrun M.H."/>
            <person name="Dickman M."/>
        </authorList>
    </citation>
    <scope>NUCLEOTIDE SEQUENCE [LARGE SCALE GENOMIC DNA]</scope>
    <source>
        <strain evidence="2">ATCC 18683 / 1980 / Ss-1</strain>
    </source>
</reference>
<dbReference type="Proteomes" id="UP000001312">
    <property type="component" value="Unassembled WGS sequence"/>
</dbReference>
<sequence>MYPKPAIGSWHTPCTHRMRRLGSNFPAPKQGFSDKKSEDLLFMAIVEDYHRRSSVKMNDVQQACWLMRKVIKLIHMGIALPCRPALDAGIHS</sequence>
<gene>
    <name evidence="1" type="ORF">SS1G_07835</name>
</gene>
<dbReference type="AlphaFoldDB" id="A7ER81"/>
<accession>A7ER81</accession>
<evidence type="ECO:0000313" key="1">
    <source>
        <dbReference type="EMBL" id="EDN91973.1"/>
    </source>
</evidence>
<dbReference type="RefSeq" id="XP_001591209.1">
    <property type="nucleotide sequence ID" value="XM_001591159.1"/>
</dbReference>
<keyword evidence="2" id="KW-1185">Reference proteome</keyword>
<proteinExistence type="predicted"/>
<evidence type="ECO:0000313" key="2">
    <source>
        <dbReference type="Proteomes" id="UP000001312"/>
    </source>
</evidence>
<name>A7ER81_SCLS1</name>
<dbReference type="GeneID" id="5487381"/>
<protein>
    <submittedName>
        <fullName evidence="1">Uncharacterized protein</fullName>
    </submittedName>
</protein>